<dbReference type="PANTHER" id="PTHR43690">
    <property type="entry name" value="NARDILYSIN"/>
    <property type="match status" value="1"/>
</dbReference>
<dbReference type="Gene3D" id="3.30.830.10">
    <property type="entry name" value="Metalloenzyme, LuxS/M16 peptidase-like"/>
    <property type="match status" value="4"/>
</dbReference>
<evidence type="ECO:0000259" key="9">
    <source>
        <dbReference type="Pfam" id="PF00675"/>
    </source>
</evidence>
<organism evidence="13 14">
    <name type="scientific">Cuscuta europaea</name>
    <name type="common">European dodder</name>
    <dbReference type="NCBI Taxonomy" id="41803"/>
    <lineage>
        <taxon>Eukaryota</taxon>
        <taxon>Viridiplantae</taxon>
        <taxon>Streptophyta</taxon>
        <taxon>Embryophyta</taxon>
        <taxon>Tracheophyta</taxon>
        <taxon>Spermatophyta</taxon>
        <taxon>Magnoliopsida</taxon>
        <taxon>eudicotyledons</taxon>
        <taxon>Gunneridae</taxon>
        <taxon>Pentapetalae</taxon>
        <taxon>asterids</taxon>
        <taxon>lamiids</taxon>
        <taxon>Solanales</taxon>
        <taxon>Convolvulaceae</taxon>
        <taxon>Cuscuteae</taxon>
        <taxon>Cuscuta</taxon>
        <taxon>Cuscuta subgen. Cuscuta</taxon>
    </lineage>
</organism>
<evidence type="ECO:0000256" key="5">
    <source>
        <dbReference type="ARBA" id="ARBA00022801"/>
    </source>
</evidence>
<dbReference type="GO" id="GO:0005739">
    <property type="term" value="C:mitochondrion"/>
    <property type="evidence" value="ECO:0007669"/>
    <property type="project" value="TreeGrafter"/>
</dbReference>
<evidence type="ECO:0000259" key="10">
    <source>
        <dbReference type="Pfam" id="PF05193"/>
    </source>
</evidence>
<dbReference type="InterPro" id="IPR011249">
    <property type="entry name" value="Metalloenz_LuxS/M16"/>
</dbReference>
<name>A0A9P1EG54_CUSEU</name>
<evidence type="ECO:0000256" key="6">
    <source>
        <dbReference type="ARBA" id="ARBA00022833"/>
    </source>
</evidence>
<gene>
    <name evidence="13" type="ORF">CEURO_LOCUS15916</name>
</gene>
<evidence type="ECO:0000256" key="8">
    <source>
        <dbReference type="RuleBase" id="RU004447"/>
    </source>
</evidence>
<comment type="caution">
    <text evidence="13">The sequence shown here is derived from an EMBL/GenBank/DDBJ whole genome shotgun (WGS) entry which is preliminary data.</text>
</comment>
<dbReference type="InterPro" id="IPR050626">
    <property type="entry name" value="Peptidase_M16"/>
</dbReference>
<keyword evidence="5" id="KW-0378">Hydrolase</keyword>
<evidence type="ECO:0000256" key="2">
    <source>
        <dbReference type="ARBA" id="ARBA00007261"/>
    </source>
</evidence>
<dbReference type="InterPro" id="IPR001431">
    <property type="entry name" value="Pept_M16_Zn_BS"/>
</dbReference>
<evidence type="ECO:0000256" key="3">
    <source>
        <dbReference type="ARBA" id="ARBA00022670"/>
    </source>
</evidence>
<dbReference type="Proteomes" id="UP001152484">
    <property type="component" value="Unassembled WGS sequence"/>
</dbReference>
<comment type="similarity">
    <text evidence="2 8">Belongs to the peptidase M16 family.</text>
</comment>
<dbReference type="InterPro" id="IPR007863">
    <property type="entry name" value="Peptidase_M16_C"/>
</dbReference>
<dbReference type="Pfam" id="PF22456">
    <property type="entry name" value="PqqF-like_C_4"/>
    <property type="match status" value="1"/>
</dbReference>
<feature type="domain" description="Coenzyme PQQ synthesis protein F-like C-terminal lobe" evidence="12">
    <location>
        <begin position="773"/>
        <end position="870"/>
    </location>
</feature>
<keyword evidence="3" id="KW-0645">Protease</keyword>
<keyword evidence="14" id="KW-1185">Reference proteome</keyword>
<evidence type="ECO:0000313" key="14">
    <source>
        <dbReference type="Proteomes" id="UP001152484"/>
    </source>
</evidence>
<dbReference type="PANTHER" id="PTHR43690:SF29">
    <property type="entry name" value="INSULIN-DEGRADING ENZYME-LIKE 1, PEROXISOMAL"/>
    <property type="match status" value="1"/>
</dbReference>
<dbReference type="GO" id="GO:0005829">
    <property type="term" value="C:cytosol"/>
    <property type="evidence" value="ECO:0007669"/>
    <property type="project" value="TreeGrafter"/>
</dbReference>
<dbReference type="GO" id="GO:0004222">
    <property type="term" value="F:metalloendopeptidase activity"/>
    <property type="evidence" value="ECO:0007669"/>
    <property type="project" value="InterPro"/>
</dbReference>
<dbReference type="PROSITE" id="PS00143">
    <property type="entry name" value="INSULINASE"/>
    <property type="match status" value="1"/>
</dbReference>
<evidence type="ECO:0000256" key="4">
    <source>
        <dbReference type="ARBA" id="ARBA00022723"/>
    </source>
</evidence>
<dbReference type="GO" id="GO:0051603">
    <property type="term" value="P:proteolysis involved in protein catabolic process"/>
    <property type="evidence" value="ECO:0007669"/>
    <property type="project" value="TreeGrafter"/>
</dbReference>
<dbReference type="InterPro" id="IPR032632">
    <property type="entry name" value="Peptidase_M16_M"/>
</dbReference>
<dbReference type="OrthoDB" id="952271at2759"/>
<dbReference type="FunFam" id="3.30.830.10:FF:000004">
    <property type="entry name" value="Putative insulin-degrading enzyme"/>
    <property type="match status" value="1"/>
</dbReference>
<protein>
    <recommendedName>
        <fullName evidence="15">Insulin-degrading enzyme-like 1, peroxisomal</fullName>
    </recommendedName>
</protein>
<keyword evidence="6" id="KW-0862">Zinc</keyword>
<feature type="domain" description="Peptidase M16 C-terminal" evidence="10">
    <location>
        <begin position="196"/>
        <end position="372"/>
    </location>
</feature>
<sequence length="961" mass="110219">MAVGTMAEPIEIVKARCDKREYRRVVLDNSLQALLISDPETDKCAASMDVSVGSFSDPKGLEGLAHFLEHMLFFASEKYPLENSYSNYISEHGGSTNAFTSSEHTNFYFDVNNDGFEEALDRFAQFFINPLMSADAITREIKAVDSENQNNLLSDGHRIYQLEKHLSSSDHPYHKFGTGSWDTLEVRPKERGLDIRQELLKFYEENYSSNVMHLVVYAKDSLDKTQSLVQNVFHKIQNTTRSCALDCGQPCTSEHLQILVKAVPIKQGHKLSIKWPVTPELFHYKEGPISYISHLIGHEGEGSLFYSLKKLGWATSLWASESGRCRFFSFFEVYIELTDVGHDHFEEVVGLLFKYIHLLQENGVCKWIFEELSAISETDFHYQDKISPIDYAVCIASNMRDYPPKDWLVGSSLLSNFSPEIIGTILNELTPHNVRIFWQSQNFEGHTNSTEPWYGTAYSSEKLTGSTIEQWMKDALLEDLHLPVPNLFIPNNLSLKSIPNKMSAPFLLRKSAYSRLWYKPDTSFSTPKAYIVLDFRCPNCGISPESSLLTNIFLRLVMDDLNEYAYYAEMAGLGYSVNSYYNGFQVSVGGYSEKMTTLLEKVIDKLLNFEVKPDRFSVIKELVTRKYKNIKCQQPYEQAMYYCSLTLQEKRWSWDHELQVLPSLDVDSLSRFYPLLLSRTFLECYVTGNTESNEAESVIQRIENLLYKGPHPVSRALFASEHLTSRVIDLAQGTPYLYYTEGLNPSDENSAFSHYIQVGLDEFELNVKLQLFELIAKQPAFDQLRSVEQLGYITSLSRRYDSGVCGLQFIVQSSVKDPSYVESRVTEFLATFKGKLSEMSNDEFKNKVNALIDVKLEKFKNLGEETDYFWWEISGGTYKFNRVEMEVKALKQLTKGDLVDFFDEYVSVNSPKRKTLSVRVYGSSHSSEYKAEKTESAGPNFVRIENVFSFRRSRPLYPSFQ</sequence>
<feature type="non-terminal residue" evidence="13">
    <location>
        <position position="1"/>
    </location>
</feature>
<dbReference type="GO" id="GO:0043171">
    <property type="term" value="P:peptide catabolic process"/>
    <property type="evidence" value="ECO:0007669"/>
    <property type="project" value="TreeGrafter"/>
</dbReference>
<dbReference type="Pfam" id="PF16187">
    <property type="entry name" value="Peptidase_M16_M"/>
    <property type="match status" value="1"/>
</dbReference>
<evidence type="ECO:0000259" key="11">
    <source>
        <dbReference type="Pfam" id="PF16187"/>
    </source>
</evidence>
<accession>A0A9P1EG54</accession>
<dbReference type="Pfam" id="PF05193">
    <property type="entry name" value="Peptidase_M16_C"/>
    <property type="match status" value="1"/>
</dbReference>
<evidence type="ECO:0000256" key="1">
    <source>
        <dbReference type="ARBA" id="ARBA00001947"/>
    </source>
</evidence>
<evidence type="ECO:0008006" key="15">
    <source>
        <dbReference type="Google" id="ProtNLM"/>
    </source>
</evidence>
<evidence type="ECO:0000259" key="12">
    <source>
        <dbReference type="Pfam" id="PF22456"/>
    </source>
</evidence>
<dbReference type="InterPro" id="IPR054734">
    <property type="entry name" value="PqqF-like_C_4"/>
</dbReference>
<dbReference type="EMBL" id="CAMAPE010000041">
    <property type="protein sequence ID" value="CAH9102787.1"/>
    <property type="molecule type" value="Genomic_DNA"/>
</dbReference>
<dbReference type="FunFam" id="3.30.830.10:FF:000028">
    <property type="entry name" value="Insulin-degrading enzyme-like 1 peroxisomal"/>
    <property type="match status" value="1"/>
</dbReference>
<dbReference type="FunFam" id="3.30.830.10:FF:000005">
    <property type="entry name" value="nardilysin isoform X1"/>
    <property type="match status" value="1"/>
</dbReference>
<reference evidence="13" key="1">
    <citation type="submission" date="2022-07" db="EMBL/GenBank/DDBJ databases">
        <authorList>
            <person name="Macas J."/>
            <person name="Novak P."/>
            <person name="Neumann P."/>
        </authorList>
    </citation>
    <scope>NUCLEOTIDE SEQUENCE</scope>
</reference>
<dbReference type="SUPFAM" id="SSF63411">
    <property type="entry name" value="LuxS/MPP-like metallohydrolase"/>
    <property type="match status" value="4"/>
</dbReference>
<dbReference type="InterPro" id="IPR011765">
    <property type="entry name" value="Pept_M16_N"/>
</dbReference>
<comment type="cofactor">
    <cofactor evidence="1">
        <name>Zn(2+)</name>
        <dbReference type="ChEBI" id="CHEBI:29105"/>
    </cofactor>
</comment>
<evidence type="ECO:0000256" key="7">
    <source>
        <dbReference type="ARBA" id="ARBA00023049"/>
    </source>
</evidence>
<feature type="domain" description="Peptidase M16 N-terminal" evidence="9">
    <location>
        <begin position="34"/>
        <end position="167"/>
    </location>
</feature>
<dbReference type="AlphaFoldDB" id="A0A9P1EG54"/>
<dbReference type="FunFam" id="3.30.830.10:FF:000003">
    <property type="entry name" value="Insulin-degrading enzyme"/>
    <property type="match status" value="1"/>
</dbReference>
<dbReference type="Pfam" id="PF00675">
    <property type="entry name" value="Peptidase_M16"/>
    <property type="match status" value="1"/>
</dbReference>
<keyword evidence="4" id="KW-0479">Metal-binding</keyword>
<evidence type="ECO:0000313" key="13">
    <source>
        <dbReference type="EMBL" id="CAH9102787.1"/>
    </source>
</evidence>
<dbReference type="GO" id="GO:0046872">
    <property type="term" value="F:metal ion binding"/>
    <property type="evidence" value="ECO:0007669"/>
    <property type="project" value="UniProtKB-KW"/>
</dbReference>
<proteinExistence type="inferred from homology"/>
<keyword evidence="7" id="KW-0482">Metalloprotease</keyword>
<feature type="domain" description="Peptidase M16 middle/third" evidence="11">
    <location>
        <begin position="380"/>
        <end position="659"/>
    </location>
</feature>